<dbReference type="EMBL" id="JAANIU010015951">
    <property type="protein sequence ID" value="KAG1529215.1"/>
    <property type="molecule type" value="Genomic_DNA"/>
</dbReference>
<reference evidence="3 4" key="1">
    <citation type="journal article" date="2020" name="Microb. Genom.">
        <title>Genetic diversity of clinical and environmental Mucorales isolates obtained from an investigation of mucormycosis cases among solid organ transplant recipients.</title>
        <authorList>
            <person name="Nguyen M.H."/>
            <person name="Kaul D."/>
            <person name="Muto C."/>
            <person name="Cheng S.J."/>
            <person name="Richter R.A."/>
            <person name="Bruno V.M."/>
            <person name="Liu G."/>
            <person name="Beyhan S."/>
            <person name="Sundermann A.J."/>
            <person name="Mounaud S."/>
            <person name="Pasculle A.W."/>
            <person name="Nierman W.C."/>
            <person name="Driscoll E."/>
            <person name="Cumbie R."/>
            <person name="Clancy C.J."/>
            <person name="Dupont C.L."/>
        </authorList>
    </citation>
    <scope>NUCLEOTIDE SEQUENCE [LARGE SCALE GENOMIC DNA]</scope>
    <source>
        <strain evidence="3 4">GL24</strain>
    </source>
</reference>
<dbReference type="Proteomes" id="UP000740926">
    <property type="component" value="Unassembled WGS sequence"/>
</dbReference>
<accession>A0A9P7BZA9</accession>
<gene>
    <name evidence="3" type="ORF">G6F50_018150</name>
</gene>
<feature type="domain" description="Polysaccharide biosynthesis protein CapD-like" evidence="2">
    <location>
        <begin position="16"/>
        <end position="69"/>
    </location>
</feature>
<evidence type="ECO:0000256" key="1">
    <source>
        <dbReference type="ARBA" id="ARBA00007430"/>
    </source>
</evidence>
<name>A0A9P7BZA9_9FUNG</name>
<evidence type="ECO:0000313" key="4">
    <source>
        <dbReference type="Proteomes" id="UP000740926"/>
    </source>
</evidence>
<dbReference type="PANTHER" id="PTHR43318">
    <property type="entry name" value="UDP-N-ACETYLGLUCOSAMINE 4,6-DEHYDRATASE"/>
    <property type="match status" value="1"/>
</dbReference>
<dbReference type="PANTHER" id="PTHR43318:SF1">
    <property type="entry name" value="POLYSACCHARIDE BIOSYNTHESIS PROTEIN EPSC-RELATED"/>
    <property type="match status" value="1"/>
</dbReference>
<proteinExistence type="inferred from homology"/>
<dbReference type="InterPro" id="IPR036291">
    <property type="entry name" value="NAD(P)-bd_dom_sf"/>
</dbReference>
<sequence>MPDWNLIRGWLGGRTVMVTGAGGSIGSELCRQCARHGAGRIILLEISELLLLTIEGELRRSFPDVEIEAVLACAGAGAPAA</sequence>
<evidence type="ECO:0000259" key="2">
    <source>
        <dbReference type="Pfam" id="PF02719"/>
    </source>
</evidence>
<organism evidence="3 4">
    <name type="scientific">Rhizopus delemar</name>
    <dbReference type="NCBI Taxonomy" id="936053"/>
    <lineage>
        <taxon>Eukaryota</taxon>
        <taxon>Fungi</taxon>
        <taxon>Fungi incertae sedis</taxon>
        <taxon>Mucoromycota</taxon>
        <taxon>Mucoromycotina</taxon>
        <taxon>Mucoromycetes</taxon>
        <taxon>Mucorales</taxon>
        <taxon>Mucorineae</taxon>
        <taxon>Rhizopodaceae</taxon>
        <taxon>Rhizopus</taxon>
    </lineage>
</organism>
<keyword evidence="4" id="KW-1185">Reference proteome</keyword>
<dbReference type="InterPro" id="IPR051203">
    <property type="entry name" value="Polysaccharide_Synthase-Rel"/>
</dbReference>
<comment type="caution">
    <text evidence="3">The sequence shown here is derived from an EMBL/GenBank/DDBJ whole genome shotgun (WGS) entry which is preliminary data.</text>
</comment>
<dbReference type="Pfam" id="PF02719">
    <property type="entry name" value="Polysacc_synt_2"/>
    <property type="match status" value="1"/>
</dbReference>
<dbReference type="InterPro" id="IPR003869">
    <property type="entry name" value="Polysac_CapD-like"/>
</dbReference>
<evidence type="ECO:0000313" key="3">
    <source>
        <dbReference type="EMBL" id="KAG1529215.1"/>
    </source>
</evidence>
<dbReference type="Gene3D" id="3.40.50.720">
    <property type="entry name" value="NAD(P)-binding Rossmann-like Domain"/>
    <property type="match status" value="1"/>
</dbReference>
<dbReference type="SUPFAM" id="SSF51735">
    <property type="entry name" value="NAD(P)-binding Rossmann-fold domains"/>
    <property type="match status" value="1"/>
</dbReference>
<protein>
    <recommendedName>
        <fullName evidence="2">Polysaccharide biosynthesis protein CapD-like domain-containing protein</fullName>
    </recommendedName>
</protein>
<dbReference type="AlphaFoldDB" id="A0A9P7BZA9"/>
<comment type="similarity">
    <text evidence="1">Belongs to the polysaccharide synthase family.</text>
</comment>